<dbReference type="Proteomes" id="UP000270530">
    <property type="component" value="Chromosome"/>
</dbReference>
<dbReference type="PANTHER" id="PTHR12121">
    <property type="entry name" value="CARBON CATABOLITE REPRESSOR PROTEIN 4"/>
    <property type="match status" value="1"/>
</dbReference>
<dbReference type="PANTHER" id="PTHR12121:SF36">
    <property type="entry name" value="ENDONUCLEASE_EXONUCLEASE_PHOSPHATASE DOMAIN-CONTAINING PROTEIN"/>
    <property type="match status" value="1"/>
</dbReference>
<reference evidence="3" key="1">
    <citation type="submission" date="2018-04" db="EMBL/GenBank/DDBJ databases">
        <authorList>
            <person name="Watanabe M."/>
            <person name="Kojima H."/>
        </authorList>
    </citation>
    <scope>NUCLEOTIDE SEQUENCE [LARGE SCALE GENOMIC DNA]</scope>
    <source>
        <strain evidence="3">Dysh456</strain>
    </source>
</reference>
<dbReference type="CDD" id="cd09083">
    <property type="entry name" value="EEP-1"/>
    <property type="match status" value="1"/>
</dbReference>
<evidence type="ECO:0000259" key="1">
    <source>
        <dbReference type="Pfam" id="PF03372"/>
    </source>
</evidence>
<dbReference type="GO" id="GO:0000175">
    <property type="term" value="F:3'-5'-RNA exonuclease activity"/>
    <property type="evidence" value="ECO:0007669"/>
    <property type="project" value="TreeGrafter"/>
</dbReference>
<dbReference type="InterPro" id="IPR036691">
    <property type="entry name" value="Endo/exonu/phosph_ase_sf"/>
</dbReference>
<dbReference type="Gene3D" id="3.60.10.10">
    <property type="entry name" value="Endonuclease/exonuclease/phosphatase"/>
    <property type="match status" value="1"/>
</dbReference>
<keyword evidence="2" id="KW-0540">Nuclease</keyword>
<reference evidence="3" key="2">
    <citation type="submission" date="2018-06" db="EMBL/GenBank/DDBJ databases">
        <title>Genome sequence of Rhodanobacteraceae bacterium strain Dysh456.</title>
        <authorList>
            <person name="Fukui M."/>
        </authorList>
    </citation>
    <scope>NUCLEOTIDE SEQUENCE [LARGE SCALE GENOMIC DNA]</scope>
    <source>
        <strain evidence="3">Dysh456</strain>
    </source>
</reference>
<dbReference type="InterPro" id="IPR005135">
    <property type="entry name" value="Endo/exonuclease/phosphatase"/>
</dbReference>
<dbReference type="EMBL" id="AP018560">
    <property type="protein sequence ID" value="BBD80839.1"/>
    <property type="molecule type" value="Genomic_DNA"/>
</dbReference>
<gene>
    <name evidence="2" type="ORF">ALSL_2213</name>
</gene>
<dbReference type="GO" id="GO:0004519">
    <property type="term" value="F:endonuclease activity"/>
    <property type="evidence" value="ECO:0007669"/>
    <property type="project" value="UniProtKB-KW"/>
</dbReference>
<evidence type="ECO:0000313" key="2">
    <source>
        <dbReference type="EMBL" id="BBD80839.1"/>
    </source>
</evidence>
<keyword evidence="2" id="KW-0255">Endonuclease</keyword>
<keyword evidence="2" id="KW-0269">Exonuclease</keyword>
<proteinExistence type="predicted"/>
<organism evidence="2 3">
    <name type="scientific">Aerosticca soli</name>
    <dbReference type="NCBI Taxonomy" id="2010829"/>
    <lineage>
        <taxon>Bacteria</taxon>
        <taxon>Pseudomonadati</taxon>
        <taxon>Pseudomonadota</taxon>
        <taxon>Gammaproteobacteria</taxon>
        <taxon>Lysobacterales</taxon>
        <taxon>Rhodanobacteraceae</taxon>
        <taxon>Aerosticca</taxon>
    </lineage>
</organism>
<dbReference type="KEGG" id="rbd:ALSL_2213"/>
<keyword evidence="2" id="KW-0378">Hydrolase</keyword>
<keyword evidence="3" id="KW-1185">Reference proteome</keyword>
<dbReference type="Pfam" id="PF03372">
    <property type="entry name" value="Exo_endo_phos"/>
    <property type="match status" value="1"/>
</dbReference>
<dbReference type="InterPro" id="IPR050410">
    <property type="entry name" value="CCR4/nocturin_mRNA_transcr"/>
</dbReference>
<dbReference type="SUPFAM" id="SSF56219">
    <property type="entry name" value="DNase I-like"/>
    <property type="match status" value="1"/>
</dbReference>
<sequence length="271" mass="30451">MALAVMAALAPVARACEALRVMSFNVRVPVASDGPNRWEARRELFVRTIATARPDLLGTQELHQQQADAILARLPAYAWFGLDRRGGHTDEHMGLFYRGERLRVLDSGNFWLSDTPDVPGSISWGHPYPRMVTWGLFEDRACGRRFYAFNTHLPYRDEDEAARVKGAQAILARLAALPPDVPVVLTGDLNAEPDSPTYAHLAGNLRDARAIASRVEGPEKTFHDFTGVPNRRIDYIFVRGFRVDRYATLTGHEGARYPSDHFPVMAELRWP</sequence>
<dbReference type="AlphaFoldDB" id="A0A2Z6E8M2"/>
<protein>
    <submittedName>
        <fullName evidence="2">Endonuclease/exonuclease/phosphatase family protein</fullName>
    </submittedName>
</protein>
<evidence type="ECO:0000313" key="3">
    <source>
        <dbReference type="Proteomes" id="UP000270530"/>
    </source>
</evidence>
<dbReference type="OrthoDB" id="9793162at2"/>
<name>A0A2Z6E8M2_9GAMM</name>
<feature type="domain" description="Endonuclease/exonuclease/phosphatase" evidence="1">
    <location>
        <begin position="22"/>
        <end position="261"/>
    </location>
</feature>
<accession>A0A2Z6E8M2</accession>